<dbReference type="AlphaFoldDB" id="A0A3B0USR1"/>
<evidence type="ECO:0000259" key="1">
    <source>
        <dbReference type="Pfam" id="PF25900"/>
    </source>
</evidence>
<protein>
    <recommendedName>
        <fullName evidence="1">Pappalysin-1 SD scarf domain-containing protein</fullName>
    </recommendedName>
</protein>
<dbReference type="EMBL" id="UOES01000282">
    <property type="protein sequence ID" value="VAW27679.1"/>
    <property type="molecule type" value="Genomic_DNA"/>
</dbReference>
<dbReference type="SUPFAM" id="SSF50939">
    <property type="entry name" value="Sialidases"/>
    <property type="match status" value="1"/>
</dbReference>
<feature type="domain" description="Pappalysin-1 SD scarf" evidence="1">
    <location>
        <begin position="25"/>
        <end position="169"/>
    </location>
</feature>
<dbReference type="Pfam" id="PF07676">
    <property type="entry name" value="PD40"/>
    <property type="match status" value="2"/>
</dbReference>
<dbReference type="InterPro" id="IPR011659">
    <property type="entry name" value="WD40"/>
</dbReference>
<organism evidence="2">
    <name type="scientific">hydrothermal vent metagenome</name>
    <dbReference type="NCBI Taxonomy" id="652676"/>
    <lineage>
        <taxon>unclassified sequences</taxon>
        <taxon>metagenomes</taxon>
        <taxon>ecological metagenomes</taxon>
    </lineage>
</organism>
<gene>
    <name evidence="2" type="ORF">MNBD_BACTEROID06-293</name>
</gene>
<evidence type="ECO:0000313" key="2">
    <source>
        <dbReference type="EMBL" id="VAW27679.1"/>
    </source>
</evidence>
<dbReference type="InterPro" id="IPR058897">
    <property type="entry name" value="PAPPA_SD_C"/>
</dbReference>
<reference evidence="2" key="1">
    <citation type="submission" date="2018-06" db="EMBL/GenBank/DDBJ databases">
        <authorList>
            <person name="Zhirakovskaya E."/>
        </authorList>
    </citation>
    <scope>NUCLEOTIDE SEQUENCE</scope>
</reference>
<sequence length="386" mass="42908">MHLIKSFFTILGIVAVSVIGYSQEIQWASKVIAFSSELTPIQYSAQQVLGKPNVLPAAGESPSAWTPDRPNSEEFIKVGFATPIAIRQIVIAESYSPTTITNVFAYDEAGKEYLINTFSASNIPLKGRLFSIIMNKTPYKVAAVKIEFNGEIVPEYYSIDAIGISSSAKPTNVEVEIMENLNSNLFAERLSNNVNSPYTEFKPLLAPDGRTLYFSRKNHPGNIGGESDGEDIWYSEMDSTGEWKEAMNIGRPLNNESPNYVCSVTPDGNSIVLLLGNQYHDKKPDKMSAGVSISTKEGEEWTPPFNLIIENDYNYNEKSNYFLANNRQVLLLSVERDDSNGARDLYVSFFKEDSTWTEPLNLGKQINTAGDDASPFLAADDKTLYY</sequence>
<dbReference type="InterPro" id="IPR036278">
    <property type="entry name" value="Sialidase_sf"/>
</dbReference>
<dbReference type="Pfam" id="PF25900">
    <property type="entry name" value="PAPPA"/>
    <property type="match status" value="1"/>
</dbReference>
<accession>A0A3B0USR1</accession>
<proteinExistence type="predicted"/>
<dbReference type="Gene3D" id="2.120.10.10">
    <property type="match status" value="1"/>
</dbReference>
<name>A0A3B0USR1_9ZZZZ</name>
<feature type="non-terminal residue" evidence="2">
    <location>
        <position position="386"/>
    </location>
</feature>